<dbReference type="Proteomes" id="UP000769528">
    <property type="component" value="Unassembled WGS sequence"/>
</dbReference>
<evidence type="ECO:0000313" key="3">
    <source>
        <dbReference type="Proteomes" id="UP000769528"/>
    </source>
</evidence>
<dbReference type="CDD" id="cd21134">
    <property type="entry name" value="YTH"/>
    <property type="match status" value="1"/>
</dbReference>
<evidence type="ECO:0000259" key="1">
    <source>
        <dbReference type="PROSITE" id="PS50882"/>
    </source>
</evidence>
<dbReference type="Pfam" id="PF04146">
    <property type="entry name" value="YTH"/>
    <property type="match status" value="1"/>
</dbReference>
<proteinExistence type="predicted"/>
<dbReference type="OrthoDB" id="306690at2759"/>
<dbReference type="Gene3D" id="3.10.590.10">
    <property type="entry name" value="ph1033 like domains"/>
    <property type="match status" value="1"/>
</dbReference>
<dbReference type="GO" id="GO:0005737">
    <property type="term" value="C:cytoplasm"/>
    <property type="evidence" value="ECO:0007669"/>
    <property type="project" value="TreeGrafter"/>
</dbReference>
<accession>A0A9P8PFU0</accession>
<dbReference type="InterPro" id="IPR007275">
    <property type="entry name" value="YTH_domain"/>
</dbReference>
<dbReference type="AlphaFoldDB" id="A0A9P8PFU0"/>
<dbReference type="PROSITE" id="PS50882">
    <property type="entry name" value="YTH"/>
    <property type="match status" value="1"/>
</dbReference>
<reference evidence="2" key="2">
    <citation type="submission" date="2021-01" db="EMBL/GenBank/DDBJ databases">
        <authorList>
            <person name="Schikora-Tamarit M.A."/>
        </authorList>
    </citation>
    <scope>NUCLEOTIDE SEQUENCE</scope>
    <source>
        <strain evidence="2">CBS6341</strain>
    </source>
</reference>
<feature type="domain" description="YTH" evidence="1">
    <location>
        <begin position="163"/>
        <end position="301"/>
    </location>
</feature>
<name>A0A9P8PFU0_9ASCO</name>
<dbReference type="EMBL" id="JAEUBF010001277">
    <property type="protein sequence ID" value="KAH3671468.1"/>
    <property type="molecule type" value="Genomic_DNA"/>
</dbReference>
<sequence length="315" mass="35754">MKSTCKAYESKSSKIETSFTALPIETTIKELDIDLNFSKLIDDVLFSNNVDIDYEYISETTQVSDSCDFDSNLNLLNNSWNSINSNSFVYSSSSSFLNSPSSTVPASPVSYIFNDTYNRASYEYSTKVPTSSTNNNTSSSASNFNKNSNLVLSPQNLYIAPGSRFFIIKSFNEEDIKSSFLHRVWTSTELGNKRLNKAFKSKNLNERIFLFFSVNGSGKFSGIAEMRSEINSLSNTDCQPIWVDNAKYKGSFEIQWIFIKDIRNSFFKSLKNSQNDYKPVTISRDTQEIPFDTGVEMVKIFKKIKSNTSFLQEIN</sequence>
<dbReference type="GO" id="GO:0061157">
    <property type="term" value="P:mRNA destabilization"/>
    <property type="evidence" value="ECO:0007669"/>
    <property type="project" value="TreeGrafter"/>
</dbReference>
<evidence type="ECO:0000313" key="2">
    <source>
        <dbReference type="EMBL" id="KAH3671468.1"/>
    </source>
</evidence>
<dbReference type="GO" id="GO:1990247">
    <property type="term" value="F:N6-methyladenosine-containing RNA reader activity"/>
    <property type="evidence" value="ECO:0007669"/>
    <property type="project" value="TreeGrafter"/>
</dbReference>
<protein>
    <recommendedName>
        <fullName evidence="1">YTH domain-containing protein</fullName>
    </recommendedName>
</protein>
<gene>
    <name evidence="2" type="ORF">WICMUC_004600</name>
</gene>
<organism evidence="2 3">
    <name type="scientific">Wickerhamomyces mucosus</name>
    <dbReference type="NCBI Taxonomy" id="1378264"/>
    <lineage>
        <taxon>Eukaryota</taxon>
        <taxon>Fungi</taxon>
        <taxon>Dikarya</taxon>
        <taxon>Ascomycota</taxon>
        <taxon>Saccharomycotina</taxon>
        <taxon>Saccharomycetes</taxon>
        <taxon>Phaffomycetales</taxon>
        <taxon>Wickerhamomycetaceae</taxon>
        <taxon>Wickerhamomyces</taxon>
    </lineage>
</organism>
<dbReference type="InterPro" id="IPR045168">
    <property type="entry name" value="YTH_prot"/>
</dbReference>
<dbReference type="PANTHER" id="PTHR12357:SF89">
    <property type="entry name" value="YTH DOMAIN-CONTAINING FAMILY PROTEIN"/>
    <property type="match status" value="1"/>
</dbReference>
<dbReference type="PANTHER" id="PTHR12357">
    <property type="entry name" value="YTH YT521-B HOMOLOGY DOMAIN-CONTAINING"/>
    <property type="match status" value="1"/>
</dbReference>
<keyword evidence="3" id="KW-1185">Reference proteome</keyword>
<reference evidence="2" key="1">
    <citation type="journal article" date="2021" name="Open Biol.">
        <title>Shared evolutionary footprints suggest mitochondrial oxidative damage underlies multiple complex I losses in fungi.</title>
        <authorList>
            <person name="Schikora-Tamarit M.A."/>
            <person name="Marcet-Houben M."/>
            <person name="Nosek J."/>
            <person name="Gabaldon T."/>
        </authorList>
    </citation>
    <scope>NUCLEOTIDE SEQUENCE</scope>
    <source>
        <strain evidence="2">CBS6341</strain>
    </source>
</reference>
<dbReference type="GO" id="GO:0003729">
    <property type="term" value="F:mRNA binding"/>
    <property type="evidence" value="ECO:0007669"/>
    <property type="project" value="TreeGrafter"/>
</dbReference>
<comment type="caution">
    <text evidence="2">The sequence shown here is derived from an EMBL/GenBank/DDBJ whole genome shotgun (WGS) entry which is preliminary data.</text>
</comment>